<comment type="caution">
    <text evidence="2">The sequence shown here is derived from an EMBL/GenBank/DDBJ whole genome shotgun (WGS) entry which is preliminary data.</text>
</comment>
<dbReference type="Gene3D" id="3.40.50.10090">
    <property type="match status" value="2"/>
</dbReference>
<sequence>MKIKKVLVSQPKPASEKSPYYDIAEKYGVKIDFRPFIKVESLSAKEFRQQKISILDHTAVIFSSRHAIDHFFHLCGELRITIPETMKYFCVTEAVALYIQKYVQYRKRKIFFGNTGKIEDLVPSIVKHKTEKYLVPMSDVHNDDVKNLLSKHHITHTEAVMYRTVSNDFAPDEEFDYDMLVFFSPSGVTSLKKNFPDFDQKDIKIGTFGSTTAQAVRDAGLRLDLEAPTVKAPSMTAALDMFIKENNK</sequence>
<dbReference type="GO" id="GO:0004852">
    <property type="term" value="F:uroporphyrinogen-III synthase activity"/>
    <property type="evidence" value="ECO:0007669"/>
    <property type="project" value="InterPro"/>
</dbReference>
<dbReference type="PANTHER" id="PTHR12390">
    <property type="entry name" value="UROPORPHYRINOGEN III SYNTHASE"/>
    <property type="match status" value="1"/>
</dbReference>
<dbReference type="RefSeq" id="WP_021644634.1">
    <property type="nucleotide sequence ID" value="NZ_CAMBON010000055.1"/>
</dbReference>
<dbReference type="GeneID" id="99753913"/>
<dbReference type="GO" id="GO:0006780">
    <property type="term" value="P:uroporphyrinogen III biosynthetic process"/>
    <property type="evidence" value="ECO:0007669"/>
    <property type="project" value="InterPro"/>
</dbReference>
<dbReference type="InterPro" id="IPR003754">
    <property type="entry name" value="4pyrrol_synth_uPrphyn_synth"/>
</dbReference>
<evidence type="ECO:0000313" key="3">
    <source>
        <dbReference type="Proteomes" id="UP000324383"/>
    </source>
</evidence>
<protein>
    <submittedName>
        <fullName evidence="2">Uroporphyrinogen-III synthase</fullName>
    </submittedName>
</protein>
<dbReference type="InterPro" id="IPR036108">
    <property type="entry name" value="4pyrrol_syn_uPrphyn_synt_sf"/>
</dbReference>
<gene>
    <name evidence="2" type="ORF">FNJ60_05615</name>
</gene>
<dbReference type="CDD" id="cd06578">
    <property type="entry name" value="HemD"/>
    <property type="match status" value="1"/>
</dbReference>
<accession>A0A5D3EF94</accession>
<evidence type="ECO:0000259" key="1">
    <source>
        <dbReference type="Pfam" id="PF02602"/>
    </source>
</evidence>
<dbReference type="EMBL" id="VKLW01000009">
    <property type="protein sequence ID" value="TYK34206.1"/>
    <property type="molecule type" value="Genomic_DNA"/>
</dbReference>
<dbReference type="InterPro" id="IPR039793">
    <property type="entry name" value="UROS/Hem4"/>
</dbReference>
<reference evidence="2 3" key="1">
    <citation type="submission" date="2019-07" db="EMBL/GenBank/DDBJ databases">
        <title>Draft Genome Sequences of Bacteroides pyogenes Strains Isolated from the Uterus Holstein Dairy Cows with Metritis.</title>
        <authorList>
            <person name="Cunha F."/>
            <person name="Galvao K.N."/>
            <person name="Jeon S.J."/>
            <person name="Jeong K.C."/>
        </authorList>
    </citation>
    <scope>NUCLEOTIDE SEQUENCE [LARGE SCALE GENOMIC DNA]</scope>
    <source>
        <strain evidence="2 3">KG-31</strain>
    </source>
</reference>
<evidence type="ECO:0000313" key="2">
    <source>
        <dbReference type="EMBL" id="TYK34206.1"/>
    </source>
</evidence>
<dbReference type="AlphaFoldDB" id="A0A5D3EF94"/>
<dbReference type="Pfam" id="PF02602">
    <property type="entry name" value="HEM4"/>
    <property type="match status" value="1"/>
</dbReference>
<keyword evidence="3" id="KW-1185">Reference proteome</keyword>
<organism evidence="2 3">
    <name type="scientific">Bacteroides pyogenes</name>
    <dbReference type="NCBI Taxonomy" id="310300"/>
    <lineage>
        <taxon>Bacteria</taxon>
        <taxon>Pseudomonadati</taxon>
        <taxon>Bacteroidota</taxon>
        <taxon>Bacteroidia</taxon>
        <taxon>Bacteroidales</taxon>
        <taxon>Bacteroidaceae</taxon>
        <taxon>Bacteroides</taxon>
    </lineage>
</organism>
<dbReference type="SUPFAM" id="SSF69618">
    <property type="entry name" value="HemD-like"/>
    <property type="match status" value="1"/>
</dbReference>
<dbReference type="GO" id="GO:0005829">
    <property type="term" value="C:cytosol"/>
    <property type="evidence" value="ECO:0007669"/>
    <property type="project" value="TreeGrafter"/>
</dbReference>
<dbReference type="PANTHER" id="PTHR12390:SF0">
    <property type="entry name" value="UROPORPHYRINOGEN-III SYNTHASE"/>
    <property type="match status" value="1"/>
</dbReference>
<dbReference type="Proteomes" id="UP000324383">
    <property type="component" value="Unassembled WGS sequence"/>
</dbReference>
<name>A0A5D3EF94_9BACE</name>
<proteinExistence type="predicted"/>
<feature type="domain" description="Tetrapyrrole biosynthesis uroporphyrinogen III synthase" evidence="1">
    <location>
        <begin position="24"/>
        <end position="236"/>
    </location>
</feature>